<keyword evidence="5" id="KW-0051">Antiviral defense</keyword>
<comment type="caution">
    <text evidence="7">The sequence shown here is derived from an EMBL/GenBank/DDBJ whole genome shotgun (WGS) entry which is preliminary data.</text>
</comment>
<evidence type="ECO:0000313" key="8">
    <source>
        <dbReference type="Proteomes" id="UP001571980"/>
    </source>
</evidence>
<protein>
    <submittedName>
        <fullName evidence="7">CRISPR-associated helicase Cas3</fullName>
    </submittedName>
</protein>
<dbReference type="InterPro" id="IPR001650">
    <property type="entry name" value="Helicase_C-like"/>
</dbReference>
<dbReference type="Gene3D" id="3.40.50.300">
    <property type="entry name" value="P-loop containing nucleotide triphosphate hydrolases"/>
    <property type="match status" value="2"/>
</dbReference>
<keyword evidence="2" id="KW-0378">Hydrolase</keyword>
<reference evidence="7 8" key="1">
    <citation type="submission" date="2023-03" db="EMBL/GenBank/DDBJ databases">
        <title>Speciation in Pyrococcus: adaptation to high temperature as a mechanism.</title>
        <authorList>
            <person name="Gu J."/>
        </authorList>
    </citation>
    <scope>NUCLEOTIDE SEQUENCE [LARGE SCALE GENOMIC DNA]</scope>
    <source>
        <strain evidence="7 8">LMOA34</strain>
    </source>
</reference>
<name>A0ABV4T570_9EURY</name>
<feature type="domain" description="Helicase ATP-binding" evidence="6">
    <location>
        <begin position="31"/>
        <end position="223"/>
    </location>
</feature>
<evidence type="ECO:0000256" key="2">
    <source>
        <dbReference type="ARBA" id="ARBA00022801"/>
    </source>
</evidence>
<keyword evidence="1" id="KW-0547">Nucleotide-binding</keyword>
<dbReference type="Proteomes" id="UP001571980">
    <property type="component" value="Unassembled WGS sequence"/>
</dbReference>
<accession>A0ABV4T570</accession>
<proteinExistence type="predicted"/>
<dbReference type="RefSeq" id="WP_372824282.1">
    <property type="nucleotide sequence ID" value="NZ_JARRIF010000002.1"/>
</dbReference>
<sequence length="532" mass="61213">MKAYREAVKRLAKVKGFKPERRPLLEEAFEFIISSQKPFLVINAPTGYGKTLLSFALALHSLEDASLFDRVIHVLPMRSIIEDIQKTADEAFGFSRTKMMESSGEFLHLFPLNITTVDTFTWDMLKLNTKKRHRIKAGKEFGYDYLTQASILTSLVIFDEAHFLLEDRPRQENSLRFSPMATAFEAVLEFLTFHGVPIVVMTATLSKGHFEFLRKYAKKNRYDFKVLIPDGDHDPFVKRELNKEISINFVKGDPLNFVEPDKRNAIIVNTVKRAIELYDRALDRNLGFERNNIVLIHGRMTSTHKQELINRLRRLQDEEYLLIGTQAVEAGVDFSVDVMITDRAPINSLLQRFGRLARHASDRYGQIFIIEEAPTGPYPEDKVKETVELLKRANIHPRVPSTYREIVSKVHGERRSEVERYIHKSLKLKLFKLMKDPRKRALDVLGEIEELTVKGVPIIRDFLVPLLVGGETVLISPRKLLDLYSKGLVRIKGIEVKVKNEQDAYEVAKAFALGRDIKVIFTGEYDRERGIV</sequence>
<evidence type="ECO:0000256" key="1">
    <source>
        <dbReference type="ARBA" id="ARBA00022741"/>
    </source>
</evidence>
<dbReference type="EMBL" id="JARRIG010000006">
    <property type="protein sequence ID" value="MFA4805006.1"/>
    <property type="molecule type" value="Genomic_DNA"/>
</dbReference>
<dbReference type="Pfam" id="PF00270">
    <property type="entry name" value="DEAD"/>
    <property type="match status" value="1"/>
</dbReference>
<keyword evidence="3" id="KW-0347">Helicase</keyword>
<dbReference type="InterPro" id="IPR054712">
    <property type="entry name" value="Cas3-like_dom"/>
</dbReference>
<keyword evidence="4" id="KW-0067">ATP-binding</keyword>
<evidence type="ECO:0000256" key="4">
    <source>
        <dbReference type="ARBA" id="ARBA00022840"/>
    </source>
</evidence>
<dbReference type="InterPro" id="IPR027417">
    <property type="entry name" value="P-loop_NTPase"/>
</dbReference>
<evidence type="ECO:0000256" key="3">
    <source>
        <dbReference type="ARBA" id="ARBA00022806"/>
    </source>
</evidence>
<gene>
    <name evidence="7" type="primary">cas3</name>
    <name evidence="7" type="ORF">P8X34_09750</name>
</gene>
<dbReference type="InterPro" id="IPR050079">
    <property type="entry name" value="DEAD_box_RNA_helicase"/>
</dbReference>
<dbReference type="InterPro" id="IPR011545">
    <property type="entry name" value="DEAD/DEAH_box_helicase_dom"/>
</dbReference>
<dbReference type="SUPFAM" id="SSF52540">
    <property type="entry name" value="P-loop containing nucleoside triphosphate hydrolases"/>
    <property type="match status" value="1"/>
</dbReference>
<dbReference type="InterPro" id="IPR006474">
    <property type="entry name" value="Helicase_Cas3_CRISPR-ass_core"/>
</dbReference>
<dbReference type="PANTHER" id="PTHR47959">
    <property type="entry name" value="ATP-DEPENDENT RNA HELICASE RHLE-RELATED"/>
    <property type="match status" value="1"/>
</dbReference>
<keyword evidence="8" id="KW-1185">Reference proteome</keyword>
<dbReference type="PANTHER" id="PTHR47959:SF16">
    <property type="entry name" value="CRISPR-ASSOCIATED NUCLEASE_HELICASE CAS3-RELATED"/>
    <property type="match status" value="1"/>
</dbReference>
<evidence type="ECO:0000313" key="7">
    <source>
        <dbReference type="EMBL" id="MFA4805006.1"/>
    </source>
</evidence>
<evidence type="ECO:0000256" key="5">
    <source>
        <dbReference type="ARBA" id="ARBA00023118"/>
    </source>
</evidence>
<organism evidence="7 8">
    <name type="scientific">Pyrococcus kukulkanii</name>
    <dbReference type="NCBI Taxonomy" id="1609559"/>
    <lineage>
        <taxon>Archaea</taxon>
        <taxon>Methanobacteriati</taxon>
        <taxon>Methanobacteriota</taxon>
        <taxon>Thermococci</taxon>
        <taxon>Thermococcales</taxon>
        <taxon>Thermococcaceae</taxon>
        <taxon>Pyrococcus</taxon>
    </lineage>
</organism>
<dbReference type="NCBIfam" id="TIGR01587">
    <property type="entry name" value="cas3_core"/>
    <property type="match status" value="1"/>
</dbReference>
<dbReference type="SMART" id="SM00487">
    <property type="entry name" value="DEXDc"/>
    <property type="match status" value="1"/>
</dbReference>
<dbReference type="PROSITE" id="PS51192">
    <property type="entry name" value="HELICASE_ATP_BIND_1"/>
    <property type="match status" value="1"/>
</dbReference>
<dbReference type="InterPro" id="IPR014001">
    <property type="entry name" value="Helicase_ATP-bd"/>
</dbReference>
<evidence type="ECO:0000259" key="6">
    <source>
        <dbReference type="PROSITE" id="PS51192"/>
    </source>
</evidence>
<dbReference type="Pfam" id="PF22590">
    <property type="entry name" value="Cas3-like_C_2"/>
    <property type="match status" value="1"/>
</dbReference>
<dbReference type="SMART" id="SM00490">
    <property type="entry name" value="HELICc"/>
    <property type="match status" value="1"/>
</dbReference>